<evidence type="ECO:0008006" key="3">
    <source>
        <dbReference type="Google" id="ProtNLM"/>
    </source>
</evidence>
<dbReference type="SUPFAM" id="SSF109604">
    <property type="entry name" value="HD-domain/PDEase-like"/>
    <property type="match status" value="1"/>
</dbReference>
<dbReference type="CDD" id="cd00077">
    <property type="entry name" value="HDc"/>
    <property type="match status" value="1"/>
</dbReference>
<dbReference type="PANTHER" id="PTHR43155">
    <property type="entry name" value="CYCLIC DI-GMP PHOSPHODIESTERASE PA4108-RELATED"/>
    <property type="match status" value="1"/>
</dbReference>
<dbReference type="Gene3D" id="1.10.3210.10">
    <property type="entry name" value="Hypothetical protein af1432"/>
    <property type="match status" value="1"/>
</dbReference>
<dbReference type="EMBL" id="CP011409">
    <property type="protein sequence ID" value="AKZ62934.1"/>
    <property type="molecule type" value="Genomic_DNA"/>
</dbReference>
<evidence type="ECO:0000313" key="1">
    <source>
        <dbReference type="EMBL" id="AKZ62934.1"/>
    </source>
</evidence>
<dbReference type="Proteomes" id="UP000063429">
    <property type="component" value="Chromosome"/>
</dbReference>
<gene>
    <name evidence="1" type="ORF">F506_09865</name>
</gene>
<dbReference type="Pfam" id="PF13487">
    <property type="entry name" value="HD_5"/>
    <property type="match status" value="1"/>
</dbReference>
<proteinExistence type="predicted"/>
<protein>
    <recommendedName>
        <fullName evidence="3">HD domain-containing protein</fullName>
    </recommendedName>
</protein>
<accession>A0ABM5V060</accession>
<keyword evidence="2" id="KW-1185">Reference proteome</keyword>
<sequence length="351" mass="38969">MLLARGHLVETMAMQHNLLRRGVFVDADEVQASRESSPLLFGGTQRPVLPFAAQWDAVEKRLTALLANYRDAQFLSGIRDVESMITIASEEHADQTIYSVIRHDQERFAAYGITHSIHVACVCSILAKRLGWSKKNRETVINAALTMNLSIIGLQGELARSESAPTRQQRQLIHVHPAESVRMLQDAGVTDEDWLQAVEQHHESPNGGGYPYGTKHKLSELSQMIRFADIFTAKYSARKNRAAMPSRQAAQSVYLASDGHPIASALLKEFGIYPPGCFVLLKSGETAVTIRRGHTPTAPLVAVVRDKNGLPIKEPLLRDTVLPQYAVLRTLPNQPTQYDTAIQRLYTLTAE</sequence>
<evidence type="ECO:0000313" key="2">
    <source>
        <dbReference type="Proteomes" id="UP000063429"/>
    </source>
</evidence>
<dbReference type="PANTHER" id="PTHR43155:SF2">
    <property type="entry name" value="CYCLIC DI-GMP PHOSPHODIESTERASE PA4108"/>
    <property type="match status" value="1"/>
</dbReference>
<name>A0ABM5V060_9BURK</name>
<reference evidence="2" key="1">
    <citation type="journal article" date="2015" name="Genome Announc.">
        <title>Complete Genome Sequence of Herbaspirillum hiltneri N3 (DSM 17495), Isolated from Surface-Sterilized Wheat Roots.</title>
        <authorList>
            <person name="Guizelini D."/>
            <person name="Saizaki P.M."/>
            <person name="Coimbra N.A."/>
            <person name="Weiss V.A."/>
            <person name="Faoro H."/>
            <person name="Sfeir M.Z."/>
            <person name="Baura V.A."/>
            <person name="Monteiro R.A."/>
            <person name="Chubatsu L.S."/>
            <person name="Souza E.M."/>
            <person name="Cruz L.M."/>
            <person name="Pedrosa F.O."/>
            <person name="Raittz R.T."/>
            <person name="Marchaukoski J.N."/>
            <person name="Steffens M.B."/>
        </authorList>
    </citation>
    <scope>NUCLEOTIDE SEQUENCE [LARGE SCALE GENOMIC DNA]</scope>
    <source>
        <strain evidence="2">N3</strain>
    </source>
</reference>
<organism evidence="1 2">
    <name type="scientific">Herbaspirillum hiltneri N3</name>
    <dbReference type="NCBI Taxonomy" id="1262470"/>
    <lineage>
        <taxon>Bacteria</taxon>
        <taxon>Pseudomonadati</taxon>
        <taxon>Pseudomonadota</taxon>
        <taxon>Betaproteobacteria</taxon>
        <taxon>Burkholderiales</taxon>
        <taxon>Oxalobacteraceae</taxon>
        <taxon>Herbaspirillum</taxon>
    </lineage>
</organism>
<dbReference type="InterPro" id="IPR003607">
    <property type="entry name" value="HD/PDEase_dom"/>
</dbReference>